<dbReference type="EMBL" id="JAPDDT010000002">
    <property type="protein sequence ID" value="MCW1922358.1"/>
    <property type="molecule type" value="Genomic_DNA"/>
</dbReference>
<evidence type="ECO:0000313" key="1">
    <source>
        <dbReference type="EMBL" id="MCW1922358.1"/>
    </source>
</evidence>
<sequence length="58" mass="6425">MNERRSNGLKRTVAILALPSGLFVLSLPATGSLAFADGSIEDHSEETLKRDLEVQWKR</sequence>
<evidence type="ECO:0000313" key="2">
    <source>
        <dbReference type="Proteomes" id="UP001320876"/>
    </source>
</evidence>
<name>A0ABT3GFG4_9BACT</name>
<dbReference type="Proteomes" id="UP001320876">
    <property type="component" value="Unassembled WGS sequence"/>
</dbReference>
<proteinExistence type="predicted"/>
<dbReference type="RefSeq" id="WP_264486467.1">
    <property type="nucleotide sequence ID" value="NZ_JAPDDT010000002.1"/>
</dbReference>
<gene>
    <name evidence="1" type="ORF">OKA05_07320</name>
</gene>
<comment type="caution">
    <text evidence="1">The sequence shown here is derived from an EMBL/GenBank/DDBJ whole genome shotgun (WGS) entry which is preliminary data.</text>
</comment>
<reference evidence="1 2" key="1">
    <citation type="submission" date="2022-10" db="EMBL/GenBank/DDBJ databases">
        <title>Luteolibacter arcticus strain CCTCC AB 2014275, whole genome shotgun sequencing project.</title>
        <authorList>
            <person name="Zhao G."/>
            <person name="Shen L."/>
        </authorList>
    </citation>
    <scope>NUCLEOTIDE SEQUENCE [LARGE SCALE GENOMIC DNA]</scope>
    <source>
        <strain evidence="1 2">CCTCC AB 2014275</strain>
    </source>
</reference>
<organism evidence="1 2">
    <name type="scientific">Luteolibacter arcticus</name>
    <dbReference type="NCBI Taxonomy" id="1581411"/>
    <lineage>
        <taxon>Bacteria</taxon>
        <taxon>Pseudomonadati</taxon>
        <taxon>Verrucomicrobiota</taxon>
        <taxon>Verrucomicrobiia</taxon>
        <taxon>Verrucomicrobiales</taxon>
        <taxon>Verrucomicrobiaceae</taxon>
        <taxon>Luteolibacter</taxon>
    </lineage>
</organism>
<keyword evidence="2" id="KW-1185">Reference proteome</keyword>
<protein>
    <submittedName>
        <fullName evidence="1">Uncharacterized protein</fullName>
    </submittedName>
</protein>
<accession>A0ABT3GFG4</accession>